<dbReference type="EMBL" id="VAVZ01000020">
    <property type="protein sequence ID" value="TLP97010.1"/>
    <property type="molecule type" value="Genomic_DNA"/>
</dbReference>
<dbReference type="InterPro" id="IPR050266">
    <property type="entry name" value="AB_hydrolase_sf"/>
</dbReference>
<dbReference type="SUPFAM" id="SSF53474">
    <property type="entry name" value="alpha/beta-Hydrolases"/>
    <property type="match status" value="1"/>
</dbReference>
<dbReference type="Pfam" id="PF12697">
    <property type="entry name" value="Abhydrolase_6"/>
    <property type="match status" value="1"/>
</dbReference>
<evidence type="ECO:0000259" key="1">
    <source>
        <dbReference type="Pfam" id="PF12697"/>
    </source>
</evidence>
<dbReference type="PANTHER" id="PTHR43798:SF33">
    <property type="entry name" value="HYDROLASE, PUTATIVE (AFU_ORTHOLOGUE AFUA_2G14860)-RELATED"/>
    <property type="match status" value="1"/>
</dbReference>
<protein>
    <submittedName>
        <fullName evidence="2">Alpha/beta hydrolase</fullName>
    </submittedName>
</protein>
<evidence type="ECO:0000313" key="2">
    <source>
        <dbReference type="EMBL" id="TLP97010.1"/>
    </source>
</evidence>
<feature type="domain" description="AB hydrolase-1" evidence="1">
    <location>
        <begin position="36"/>
        <end position="247"/>
    </location>
</feature>
<comment type="caution">
    <text evidence="2">The sequence shown here is derived from an EMBL/GenBank/DDBJ whole genome shotgun (WGS) entry which is preliminary data.</text>
</comment>
<dbReference type="Proteomes" id="UP000310458">
    <property type="component" value="Unassembled WGS sequence"/>
</dbReference>
<dbReference type="InterPro" id="IPR000073">
    <property type="entry name" value="AB_hydrolase_1"/>
</dbReference>
<keyword evidence="3" id="KW-1185">Reference proteome</keyword>
<dbReference type="InterPro" id="IPR029058">
    <property type="entry name" value="AB_hydrolase_fold"/>
</dbReference>
<dbReference type="GO" id="GO:0016787">
    <property type="term" value="F:hydrolase activity"/>
    <property type="evidence" value="ECO:0007669"/>
    <property type="project" value="UniProtKB-KW"/>
</dbReference>
<dbReference type="AlphaFoldDB" id="A0A5R9BAJ2"/>
<accession>A0A5R9BAJ2</accession>
<reference evidence="2 3" key="1">
    <citation type="submission" date="2019-05" db="EMBL/GenBank/DDBJ databases">
        <title>Nesterenkonia sp. GY074 isolated from the Southern Atlantic Ocean.</title>
        <authorList>
            <person name="Zhang G."/>
        </authorList>
    </citation>
    <scope>NUCLEOTIDE SEQUENCE [LARGE SCALE GENOMIC DNA]</scope>
    <source>
        <strain evidence="2 3">GY074</strain>
    </source>
</reference>
<dbReference type="RefSeq" id="WP_138253111.1">
    <property type="nucleotide sequence ID" value="NZ_VAVZ01000020.1"/>
</dbReference>
<proteinExistence type="predicted"/>
<keyword evidence="2" id="KW-0378">Hydrolase</keyword>
<evidence type="ECO:0000313" key="3">
    <source>
        <dbReference type="Proteomes" id="UP000310458"/>
    </source>
</evidence>
<dbReference type="PANTHER" id="PTHR43798">
    <property type="entry name" value="MONOACYLGLYCEROL LIPASE"/>
    <property type="match status" value="1"/>
</dbReference>
<dbReference type="GO" id="GO:0016020">
    <property type="term" value="C:membrane"/>
    <property type="evidence" value="ECO:0007669"/>
    <property type="project" value="TreeGrafter"/>
</dbReference>
<organism evidence="2 3">
    <name type="scientific">Nesterenkonia salmonea</name>
    <dbReference type="NCBI Taxonomy" id="1804987"/>
    <lineage>
        <taxon>Bacteria</taxon>
        <taxon>Bacillati</taxon>
        <taxon>Actinomycetota</taxon>
        <taxon>Actinomycetes</taxon>
        <taxon>Micrococcales</taxon>
        <taxon>Micrococcaceae</taxon>
        <taxon>Nesterenkonia</taxon>
    </lineage>
</organism>
<gene>
    <name evidence="2" type="ORF">FEF26_08500</name>
</gene>
<dbReference type="OrthoDB" id="9769541at2"/>
<dbReference type="Gene3D" id="3.40.50.1820">
    <property type="entry name" value="alpha/beta hydrolase"/>
    <property type="match status" value="1"/>
</dbReference>
<sequence length="275" mass="29620">MPQTSPTADRFHTRRLQVGGYAVDVRGTFTPGLPPMVLVHGLGMSAEYFRPYAEILAETHDVYAVDLPGYGSTPKPPHALTIPELGEALTGVVAELALVAPVLVGHSMGCQIVADAIANNHQVYVGYILIGPTVDPAARNLPTQALRLFQNMLAEPFATNVLVFRNYLRMGPLRHLHTVRHMLADRPEDTIRSCTVPGLVVHGDKDPVPSDEWVRELVGLAPDANLREISSGTHALHHNQPDELAAACAQFLTMVTGSGPSPEAPPSTQSTVEDL</sequence>
<name>A0A5R9BAJ2_9MICC</name>